<dbReference type="EMBL" id="JABXBU010000030">
    <property type="protein sequence ID" value="KAF8785782.1"/>
    <property type="molecule type" value="Genomic_DNA"/>
</dbReference>
<sequence>MDQMVDFYLEEEEEKVIPKDYSPNAESFFKSKRGRKKRHEKRDSEGFKLPFLPSISQSVVSCTYSSTEIAPIPGPSREMETTMQVDEECESSSFLPHVPNNDDSFEPTIPESDNAPETSFQSMETSFEATASVTENCLETTTNESRLTENCLESNDSMVTETNFETSESMLTETSFEHSVPNFTSVPETSFEHSVPSFASIPETSFGESVSFVSNNEPSCSVEQNVPYSTTNFEHSSFVEPPPGIGQMNNVPGVYYMYEHYAQPQPLQTQQLECSNFESRDYFGLDDRDLNIPIEHASIEMPTQIPNDAQLIDAIKDWLKSPNFDFIQNLEPNPPDLPLDLYEDLFD</sequence>
<evidence type="ECO:0000313" key="2">
    <source>
        <dbReference type="EMBL" id="KAF8785782.1"/>
    </source>
</evidence>
<reference evidence="2" key="2">
    <citation type="submission" date="2020-06" db="EMBL/GenBank/DDBJ databases">
        <authorList>
            <person name="Sheffer M."/>
        </authorList>
    </citation>
    <scope>NUCLEOTIDE SEQUENCE</scope>
</reference>
<feature type="region of interest" description="Disordered" evidence="1">
    <location>
        <begin position="20"/>
        <end position="45"/>
    </location>
</feature>
<proteinExistence type="predicted"/>
<evidence type="ECO:0000313" key="3">
    <source>
        <dbReference type="Proteomes" id="UP000807504"/>
    </source>
</evidence>
<gene>
    <name evidence="2" type="ORF">HNY73_011287</name>
</gene>
<reference evidence="2" key="1">
    <citation type="journal article" date="2020" name="bioRxiv">
        <title>Chromosome-level reference genome of the European wasp spider Argiope bruennichi: a resource for studies on range expansion and evolutionary adaptation.</title>
        <authorList>
            <person name="Sheffer M.M."/>
            <person name="Hoppe A."/>
            <person name="Krehenwinkel H."/>
            <person name="Uhl G."/>
            <person name="Kuss A.W."/>
            <person name="Jensen L."/>
            <person name="Jensen C."/>
            <person name="Gillespie R.G."/>
            <person name="Hoff K.J."/>
            <person name="Prost S."/>
        </authorList>
    </citation>
    <scope>NUCLEOTIDE SEQUENCE</scope>
</reference>
<evidence type="ECO:0000256" key="1">
    <source>
        <dbReference type="SAM" id="MobiDB-lite"/>
    </source>
</evidence>
<dbReference type="Proteomes" id="UP000807504">
    <property type="component" value="Unassembled WGS sequence"/>
</dbReference>
<protein>
    <submittedName>
        <fullName evidence="2">Uncharacterized protein</fullName>
    </submittedName>
</protein>
<organism evidence="2 3">
    <name type="scientific">Argiope bruennichi</name>
    <name type="common">Wasp spider</name>
    <name type="synonym">Aranea bruennichi</name>
    <dbReference type="NCBI Taxonomy" id="94029"/>
    <lineage>
        <taxon>Eukaryota</taxon>
        <taxon>Metazoa</taxon>
        <taxon>Ecdysozoa</taxon>
        <taxon>Arthropoda</taxon>
        <taxon>Chelicerata</taxon>
        <taxon>Arachnida</taxon>
        <taxon>Araneae</taxon>
        <taxon>Araneomorphae</taxon>
        <taxon>Entelegynae</taxon>
        <taxon>Araneoidea</taxon>
        <taxon>Araneidae</taxon>
        <taxon>Argiope</taxon>
    </lineage>
</organism>
<dbReference type="AlphaFoldDB" id="A0A8T0F5U3"/>
<keyword evidence="3" id="KW-1185">Reference proteome</keyword>
<name>A0A8T0F5U3_ARGBR</name>
<accession>A0A8T0F5U3</accession>
<comment type="caution">
    <text evidence="2">The sequence shown here is derived from an EMBL/GenBank/DDBJ whole genome shotgun (WGS) entry which is preliminary data.</text>
</comment>
<feature type="compositionally biased region" description="Basic residues" evidence="1">
    <location>
        <begin position="30"/>
        <end position="40"/>
    </location>
</feature>